<dbReference type="HOGENOM" id="CLU_2784256_0_0_2"/>
<name>A0A075LTQ4_9EURY</name>
<gene>
    <name evidence="1" type="ORF">PAP_04730</name>
</gene>
<reference evidence="1 2" key="2">
    <citation type="journal article" date="2015" name="Genome Announc.">
        <title>Complete Genome Sequence of Hyperthermophilic Piezophilic Archaeon Palaeococcus pacificus DY20341T, Isolated from Deep-Sea Hydrothermal Sediments.</title>
        <authorList>
            <person name="Zeng X."/>
            <person name="Jebbar M."/>
            <person name="Shao Z."/>
        </authorList>
    </citation>
    <scope>NUCLEOTIDE SEQUENCE [LARGE SCALE GENOMIC DNA]</scope>
    <source>
        <strain evidence="1 2">DY20341</strain>
    </source>
</reference>
<dbReference type="KEGG" id="ppac:PAP_04730"/>
<reference evidence="2" key="1">
    <citation type="submission" date="2013-06" db="EMBL/GenBank/DDBJ databases">
        <title>Complete Genome Sequence of Hyperthermophilic Palaeococcus pacificus DY20341T, Isolated from a Deep-Sea Hydrothermal Sediments.</title>
        <authorList>
            <person name="Zeng X."/>
            <person name="Shao Z."/>
        </authorList>
    </citation>
    <scope>NUCLEOTIDE SEQUENCE [LARGE SCALE GENOMIC DNA]</scope>
    <source>
        <strain evidence="2">DY20341</strain>
    </source>
</reference>
<evidence type="ECO:0000313" key="1">
    <source>
        <dbReference type="EMBL" id="AIF69357.1"/>
    </source>
</evidence>
<sequence>MNILLSEKNAEYGGNLGGMEDARKVRQNVPPDGKVFKRGMGCSLTILASFGLPLYPFISAGCQNRGLA</sequence>
<proteinExistence type="predicted"/>
<dbReference type="AlphaFoldDB" id="A0A075LTQ4"/>
<organism evidence="1 2">
    <name type="scientific">Palaeococcus pacificus DY20341</name>
    <dbReference type="NCBI Taxonomy" id="1343739"/>
    <lineage>
        <taxon>Archaea</taxon>
        <taxon>Methanobacteriati</taxon>
        <taxon>Methanobacteriota</taxon>
        <taxon>Thermococci</taxon>
        <taxon>Thermococcales</taxon>
        <taxon>Thermococcaceae</taxon>
        <taxon>Palaeococcus</taxon>
    </lineage>
</organism>
<accession>A0A075LTQ4</accession>
<dbReference type="Proteomes" id="UP000027981">
    <property type="component" value="Chromosome"/>
</dbReference>
<protein>
    <submittedName>
        <fullName evidence="1">Uncharacterized protein</fullName>
    </submittedName>
</protein>
<dbReference type="EMBL" id="CP006019">
    <property type="protein sequence ID" value="AIF69357.1"/>
    <property type="molecule type" value="Genomic_DNA"/>
</dbReference>
<evidence type="ECO:0000313" key="2">
    <source>
        <dbReference type="Proteomes" id="UP000027981"/>
    </source>
</evidence>
<dbReference type="STRING" id="1343739.PAP_04730"/>
<keyword evidence="2" id="KW-1185">Reference proteome</keyword>